<evidence type="ECO:0000256" key="1">
    <source>
        <dbReference type="SAM" id="SignalP"/>
    </source>
</evidence>
<name>A0AAV1ILB0_9CHLO</name>
<feature type="chain" id="PRO_5043415684" description="NADP-dependent oxidoreductase domain-containing protein" evidence="1">
    <location>
        <begin position="17"/>
        <end position="468"/>
    </location>
</feature>
<dbReference type="GO" id="GO:0016491">
    <property type="term" value="F:oxidoreductase activity"/>
    <property type="evidence" value="ECO:0007669"/>
    <property type="project" value="InterPro"/>
</dbReference>
<gene>
    <name evidence="3" type="ORF">CVIRNUC_010236</name>
</gene>
<feature type="domain" description="NADP-dependent oxidoreductase" evidence="2">
    <location>
        <begin position="130"/>
        <end position="305"/>
    </location>
</feature>
<dbReference type="Proteomes" id="UP001314263">
    <property type="component" value="Unassembled WGS sequence"/>
</dbReference>
<dbReference type="InterPro" id="IPR036812">
    <property type="entry name" value="NAD(P)_OxRdtase_dom_sf"/>
</dbReference>
<dbReference type="GO" id="GO:0005829">
    <property type="term" value="C:cytosol"/>
    <property type="evidence" value="ECO:0007669"/>
    <property type="project" value="TreeGrafter"/>
</dbReference>
<evidence type="ECO:0000313" key="4">
    <source>
        <dbReference type="Proteomes" id="UP001314263"/>
    </source>
</evidence>
<reference evidence="3 4" key="1">
    <citation type="submission" date="2023-10" db="EMBL/GenBank/DDBJ databases">
        <authorList>
            <person name="Maclean D."/>
            <person name="Macfadyen A."/>
        </authorList>
    </citation>
    <scope>NUCLEOTIDE SEQUENCE [LARGE SCALE GENOMIC DNA]</scope>
</reference>
<dbReference type="InterPro" id="IPR023210">
    <property type="entry name" value="NADP_OxRdtase_dom"/>
</dbReference>
<dbReference type="SUPFAM" id="SSF51430">
    <property type="entry name" value="NAD(P)-linked oxidoreductase"/>
    <property type="match status" value="1"/>
</dbReference>
<dbReference type="PANTHER" id="PTHR42686:SF1">
    <property type="entry name" value="GH17980P-RELATED"/>
    <property type="match status" value="1"/>
</dbReference>
<sequence length="468" mass="51189">MRLLLILALAVQVTSQYDIYDTLKASASCVDKQEDCQKWARQMPSQCIYNVFYMASSCAASCSSHVCRNLAQLEPWKGPATADGTKLFSVMYPGAYGAAEQHFRRDPAMGSFFVEGQRMRGAPWLHLSSLGTGTYMGDADGETDAQVATAIVASVHKGWNCIDTASNYRDGRGETATGYALRSLRTANVGITRDMLFISTKAGYIADDIADNLLVKSQKHGGISKGDIGGGNCMHPSCLDASLSRSLAAMNIGTVDVLYLHNVEESQRGTLGDQVFMDRLKAAFQWLEKARAAGRIQAYGMATWDCFRKPTQQGGLQLQRIVQMAESIGGKNHGFRYVQLPINAGMTEAWEQRWQTVKTEDTVRQLSFMQAAARLGVGVFASAALQEGTLLQDSALEEQLSKVEELQSIPTFATRLLQISRSTPYLIAALIGHKRATHVLQNLDLTGQNPLSNDTFYRAARPARQTAA</sequence>
<dbReference type="PANTHER" id="PTHR42686">
    <property type="entry name" value="GH17980P-RELATED"/>
    <property type="match status" value="1"/>
</dbReference>
<organism evidence="3 4">
    <name type="scientific">Coccomyxa viridis</name>
    <dbReference type="NCBI Taxonomy" id="1274662"/>
    <lineage>
        <taxon>Eukaryota</taxon>
        <taxon>Viridiplantae</taxon>
        <taxon>Chlorophyta</taxon>
        <taxon>core chlorophytes</taxon>
        <taxon>Trebouxiophyceae</taxon>
        <taxon>Trebouxiophyceae incertae sedis</taxon>
        <taxon>Coccomyxaceae</taxon>
        <taxon>Coccomyxa</taxon>
    </lineage>
</organism>
<accession>A0AAV1ILB0</accession>
<dbReference type="Pfam" id="PF00248">
    <property type="entry name" value="Aldo_ket_red"/>
    <property type="match status" value="1"/>
</dbReference>
<dbReference type="CDD" id="cd19099">
    <property type="entry name" value="AKR_unchar"/>
    <property type="match status" value="1"/>
</dbReference>
<dbReference type="Gene3D" id="3.20.20.100">
    <property type="entry name" value="NADP-dependent oxidoreductase domain"/>
    <property type="match status" value="1"/>
</dbReference>
<feature type="signal peptide" evidence="1">
    <location>
        <begin position="1"/>
        <end position="16"/>
    </location>
</feature>
<dbReference type="AlphaFoldDB" id="A0AAV1ILB0"/>
<protein>
    <recommendedName>
        <fullName evidence="2">NADP-dependent oxidoreductase domain-containing protein</fullName>
    </recommendedName>
</protein>
<comment type="caution">
    <text evidence="3">The sequence shown here is derived from an EMBL/GenBank/DDBJ whole genome shotgun (WGS) entry which is preliminary data.</text>
</comment>
<dbReference type="InterPro" id="IPR020471">
    <property type="entry name" value="AKR"/>
</dbReference>
<evidence type="ECO:0000313" key="3">
    <source>
        <dbReference type="EMBL" id="CAK0787020.1"/>
    </source>
</evidence>
<proteinExistence type="predicted"/>
<evidence type="ECO:0000259" key="2">
    <source>
        <dbReference type="Pfam" id="PF00248"/>
    </source>
</evidence>
<dbReference type="EMBL" id="CAUYUE010000016">
    <property type="protein sequence ID" value="CAK0787020.1"/>
    <property type="molecule type" value="Genomic_DNA"/>
</dbReference>
<keyword evidence="1" id="KW-0732">Signal</keyword>
<keyword evidence="4" id="KW-1185">Reference proteome</keyword>